<organism evidence="10 11">
    <name type="scientific">Rhizobium helianthi</name>
    <dbReference type="NCBI Taxonomy" id="1132695"/>
    <lineage>
        <taxon>Bacteria</taxon>
        <taxon>Pseudomonadati</taxon>
        <taxon>Pseudomonadota</taxon>
        <taxon>Alphaproteobacteria</taxon>
        <taxon>Hyphomicrobiales</taxon>
        <taxon>Rhizobiaceae</taxon>
        <taxon>Rhizobium/Agrobacterium group</taxon>
        <taxon>Rhizobium</taxon>
    </lineage>
</organism>
<dbReference type="GO" id="GO:0004180">
    <property type="term" value="F:carboxypeptidase activity"/>
    <property type="evidence" value="ECO:0007669"/>
    <property type="project" value="UniProtKB-KW"/>
</dbReference>
<comment type="similarity">
    <text evidence="1 7">Belongs to the peptidase S11 family.</text>
</comment>
<dbReference type="EMBL" id="JBHUEQ010000032">
    <property type="protein sequence ID" value="MFD1747147.1"/>
    <property type="molecule type" value="Genomic_DNA"/>
</dbReference>
<keyword evidence="2 8" id="KW-0732">Signal</keyword>
<dbReference type="PANTHER" id="PTHR21581:SF6">
    <property type="entry name" value="TRAFFICKING PROTEIN PARTICLE COMPLEX SUBUNIT 12"/>
    <property type="match status" value="1"/>
</dbReference>
<name>A0ABW4M7M0_9HYPH</name>
<evidence type="ECO:0000256" key="2">
    <source>
        <dbReference type="ARBA" id="ARBA00022729"/>
    </source>
</evidence>
<dbReference type="Pfam" id="PF00768">
    <property type="entry name" value="Peptidase_S11"/>
    <property type="match status" value="1"/>
</dbReference>
<dbReference type="InterPro" id="IPR001967">
    <property type="entry name" value="Peptidase_S11_N"/>
</dbReference>
<dbReference type="SUPFAM" id="SSF56601">
    <property type="entry name" value="beta-lactamase/transpeptidase-like"/>
    <property type="match status" value="1"/>
</dbReference>
<comment type="caution">
    <text evidence="10">The sequence shown here is derived from an EMBL/GenBank/DDBJ whole genome shotgun (WGS) entry which is preliminary data.</text>
</comment>
<evidence type="ECO:0000256" key="6">
    <source>
        <dbReference type="ARBA" id="ARBA00023316"/>
    </source>
</evidence>
<keyword evidence="10" id="KW-0645">Protease</keyword>
<protein>
    <submittedName>
        <fullName evidence="10">D-alanyl-D-alanine carboxypeptidase family protein</fullName>
        <ecNumber evidence="10">3.4.-.-</ecNumber>
    </submittedName>
</protein>
<evidence type="ECO:0000256" key="4">
    <source>
        <dbReference type="ARBA" id="ARBA00022960"/>
    </source>
</evidence>
<dbReference type="RefSeq" id="WP_377403879.1">
    <property type="nucleotide sequence ID" value="NZ_JBHUEQ010000032.1"/>
</dbReference>
<dbReference type="InterPro" id="IPR018044">
    <property type="entry name" value="Peptidase_S11"/>
</dbReference>
<evidence type="ECO:0000313" key="11">
    <source>
        <dbReference type="Proteomes" id="UP001597322"/>
    </source>
</evidence>
<evidence type="ECO:0000256" key="3">
    <source>
        <dbReference type="ARBA" id="ARBA00022801"/>
    </source>
</evidence>
<sequence length="279" mass="30037">MPRFLIAFVLSLTLGSTPVFAAEAEIVVDANNRSVLEARNADIRIRPASLTKMMTLYLTFEALGRGKLQWDEQIPISKNAAGAVPYKLGIPAGGTITVREAVNGIIVISANDAAIALGERLGRTERNFAAMMTAKARQLNMTSTTFATATGLTADGQFTTARDMAVLGMALMHHFPRQFPMFAMKTTTFRGKVLKGHNYVLDMYPGADGLKTGYTSASGYNLVTSVHKNGRRYVGVVLGYPTDKARDQEMVDLLRRAIDGRSAAGAANAPRLDGAVGLY</sequence>
<keyword evidence="10" id="KW-0121">Carboxypeptidase</keyword>
<feature type="domain" description="Peptidase S11 D-alanyl-D-alanine carboxypeptidase A N-terminal" evidence="9">
    <location>
        <begin position="17"/>
        <end position="241"/>
    </location>
</feature>
<dbReference type="EC" id="3.4.-.-" evidence="10"/>
<dbReference type="PRINTS" id="PR00725">
    <property type="entry name" value="DADACBPTASE1"/>
</dbReference>
<keyword evidence="6" id="KW-0961">Cell wall biogenesis/degradation</keyword>
<evidence type="ECO:0000313" key="10">
    <source>
        <dbReference type="EMBL" id="MFD1747147.1"/>
    </source>
</evidence>
<keyword evidence="11" id="KW-1185">Reference proteome</keyword>
<keyword evidence="5" id="KW-0573">Peptidoglycan synthesis</keyword>
<evidence type="ECO:0000256" key="1">
    <source>
        <dbReference type="ARBA" id="ARBA00007164"/>
    </source>
</evidence>
<evidence type="ECO:0000256" key="7">
    <source>
        <dbReference type="RuleBase" id="RU004016"/>
    </source>
</evidence>
<evidence type="ECO:0000256" key="8">
    <source>
        <dbReference type="SAM" id="SignalP"/>
    </source>
</evidence>
<feature type="signal peptide" evidence="8">
    <location>
        <begin position="1"/>
        <end position="21"/>
    </location>
</feature>
<gene>
    <name evidence="10" type="ORF">ACFSE1_16885</name>
</gene>
<accession>A0ABW4M7M0</accession>
<feature type="chain" id="PRO_5045811781" evidence="8">
    <location>
        <begin position="22"/>
        <end position="279"/>
    </location>
</feature>
<dbReference type="Proteomes" id="UP001597322">
    <property type="component" value="Unassembled WGS sequence"/>
</dbReference>
<evidence type="ECO:0000256" key="5">
    <source>
        <dbReference type="ARBA" id="ARBA00022984"/>
    </source>
</evidence>
<dbReference type="Gene3D" id="3.40.710.10">
    <property type="entry name" value="DD-peptidase/beta-lactamase superfamily"/>
    <property type="match status" value="1"/>
</dbReference>
<dbReference type="PANTHER" id="PTHR21581">
    <property type="entry name" value="D-ALANYL-D-ALANINE CARBOXYPEPTIDASE"/>
    <property type="match status" value="1"/>
</dbReference>
<evidence type="ECO:0000259" key="9">
    <source>
        <dbReference type="Pfam" id="PF00768"/>
    </source>
</evidence>
<dbReference type="InterPro" id="IPR012338">
    <property type="entry name" value="Beta-lactam/transpept-like"/>
</dbReference>
<keyword evidence="4" id="KW-0133">Cell shape</keyword>
<keyword evidence="3 10" id="KW-0378">Hydrolase</keyword>
<reference evidence="11" key="1">
    <citation type="journal article" date="2019" name="Int. J. Syst. Evol. Microbiol.">
        <title>The Global Catalogue of Microorganisms (GCM) 10K type strain sequencing project: providing services to taxonomists for standard genome sequencing and annotation.</title>
        <authorList>
            <consortium name="The Broad Institute Genomics Platform"/>
            <consortium name="The Broad Institute Genome Sequencing Center for Infectious Disease"/>
            <person name="Wu L."/>
            <person name="Ma J."/>
        </authorList>
    </citation>
    <scope>NUCLEOTIDE SEQUENCE [LARGE SCALE GENOMIC DNA]</scope>
    <source>
        <strain evidence="11">CG52</strain>
    </source>
</reference>
<proteinExistence type="inferred from homology"/>